<protein>
    <recommendedName>
        <fullName evidence="1">Right handed beta helix domain-containing protein</fullName>
    </recommendedName>
</protein>
<dbReference type="Pfam" id="PF13229">
    <property type="entry name" value="Beta_helix"/>
    <property type="match status" value="1"/>
</dbReference>
<dbReference type="Gene3D" id="2.160.20.10">
    <property type="entry name" value="Single-stranded right-handed beta-helix, Pectin lyase-like"/>
    <property type="match status" value="1"/>
</dbReference>
<gene>
    <name evidence="2" type="ORF">S01H1_25118</name>
</gene>
<sequence length="287" mass="30256">RISSMKKPVIASPIYTFDQDGNKVPYKLTKNQKQATRQLGKVQLNIESNGITLTQSGNYILASNLTDLTAPITISGSDINLDLNGFFVSNSSGDGILIDAAAGLIQNIRISNGTVRNCGSAGIHFDTTSTNTIKNVILNNLSMIENGEQGIFLEGVENKRFLIEHCIIEGTQGAATAGNTLGRGLLIQGGSQYEIRQLISNENNGPGIDIKGTDFVFESCAALQNGVGAGLFSTGTAAVNRVNIRDCQMNGNTGHGISFAGTGNNIENVSIEQCEVVGNTSNGINIS</sequence>
<dbReference type="SMART" id="SM00710">
    <property type="entry name" value="PbH1"/>
    <property type="match status" value="6"/>
</dbReference>
<feature type="non-terminal residue" evidence="2">
    <location>
        <position position="1"/>
    </location>
</feature>
<dbReference type="AlphaFoldDB" id="X0TJJ7"/>
<dbReference type="EMBL" id="BARS01015139">
    <property type="protein sequence ID" value="GAF87426.1"/>
    <property type="molecule type" value="Genomic_DNA"/>
</dbReference>
<feature type="domain" description="Right handed beta helix" evidence="1">
    <location>
        <begin position="95"/>
        <end position="266"/>
    </location>
</feature>
<dbReference type="InterPro" id="IPR011050">
    <property type="entry name" value="Pectin_lyase_fold/virulence"/>
</dbReference>
<accession>X0TJJ7</accession>
<organism evidence="2">
    <name type="scientific">marine sediment metagenome</name>
    <dbReference type="NCBI Taxonomy" id="412755"/>
    <lineage>
        <taxon>unclassified sequences</taxon>
        <taxon>metagenomes</taxon>
        <taxon>ecological metagenomes</taxon>
    </lineage>
</organism>
<name>X0TJJ7_9ZZZZ</name>
<evidence type="ECO:0000259" key="1">
    <source>
        <dbReference type="Pfam" id="PF13229"/>
    </source>
</evidence>
<comment type="caution">
    <text evidence="2">The sequence shown here is derived from an EMBL/GenBank/DDBJ whole genome shotgun (WGS) entry which is preliminary data.</text>
</comment>
<feature type="non-terminal residue" evidence="2">
    <location>
        <position position="287"/>
    </location>
</feature>
<evidence type="ECO:0000313" key="2">
    <source>
        <dbReference type="EMBL" id="GAF87426.1"/>
    </source>
</evidence>
<reference evidence="2" key="1">
    <citation type="journal article" date="2014" name="Front. Microbiol.">
        <title>High frequency of phylogenetically diverse reductive dehalogenase-homologous genes in deep subseafloor sedimentary metagenomes.</title>
        <authorList>
            <person name="Kawai M."/>
            <person name="Futagami T."/>
            <person name="Toyoda A."/>
            <person name="Takaki Y."/>
            <person name="Nishi S."/>
            <person name="Hori S."/>
            <person name="Arai W."/>
            <person name="Tsubouchi T."/>
            <person name="Morono Y."/>
            <person name="Uchiyama I."/>
            <person name="Ito T."/>
            <person name="Fujiyama A."/>
            <person name="Inagaki F."/>
            <person name="Takami H."/>
        </authorList>
    </citation>
    <scope>NUCLEOTIDE SEQUENCE</scope>
    <source>
        <strain evidence="2">Expedition CK06-06</strain>
    </source>
</reference>
<dbReference type="InterPro" id="IPR006626">
    <property type="entry name" value="PbH1"/>
</dbReference>
<dbReference type="InterPro" id="IPR012334">
    <property type="entry name" value="Pectin_lyas_fold"/>
</dbReference>
<proteinExistence type="predicted"/>
<dbReference type="SUPFAM" id="SSF51126">
    <property type="entry name" value="Pectin lyase-like"/>
    <property type="match status" value="1"/>
</dbReference>
<dbReference type="InterPro" id="IPR039448">
    <property type="entry name" value="Beta_helix"/>
</dbReference>